<dbReference type="STRING" id="1244869.H261_10492"/>
<dbReference type="AlphaFoldDB" id="M2YAC3"/>
<keyword evidence="3" id="KW-1185">Reference proteome</keyword>
<dbReference type="PATRIC" id="fig|1244869.3.peg.2121"/>
<dbReference type="Proteomes" id="UP000011744">
    <property type="component" value="Unassembled WGS sequence"/>
</dbReference>
<dbReference type="RefSeq" id="WP_008617146.1">
    <property type="nucleotide sequence ID" value="NZ_AONQ01000024.1"/>
</dbReference>
<evidence type="ECO:0000256" key="1">
    <source>
        <dbReference type="SAM" id="MobiDB-lite"/>
    </source>
</evidence>
<organism evidence="2 3">
    <name type="scientific">Paramagnetospirillum caucaseum</name>
    <dbReference type="NCBI Taxonomy" id="1244869"/>
    <lineage>
        <taxon>Bacteria</taxon>
        <taxon>Pseudomonadati</taxon>
        <taxon>Pseudomonadota</taxon>
        <taxon>Alphaproteobacteria</taxon>
        <taxon>Rhodospirillales</taxon>
        <taxon>Magnetospirillaceae</taxon>
        <taxon>Paramagnetospirillum</taxon>
    </lineage>
</organism>
<gene>
    <name evidence="2" type="ORF">H261_10492</name>
</gene>
<accession>M2YAC3</accession>
<evidence type="ECO:0000313" key="3">
    <source>
        <dbReference type="Proteomes" id="UP000011744"/>
    </source>
</evidence>
<evidence type="ECO:0000313" key="2">
    <source>
        <dbReference type="EMBL" id="EME69971.1"/>
    </source>
</evidence>
<dbReference type="eggNOG" id="ENOG5033Y34">
    <property type="taxonomic scope" value="Bacteria"/>
</dbReference>
<dbReference type="EMBL" id="AONQ01000024">
    <property type="protein sequence ID" value="EME69971.1"/>
    <property type="molecule type" value="Genomic_DNA"/>
</dbReference>
<reference evidence="2 3" key="1">
    <citation type="journal article" date="2014" name="Genome Announc.">
        <title>Draft Genome Sequence of Magnetospirillum sp. Strain SO-1, a Freshwater Magnetotactic Bacterium Isolated from the Ol'khovka River, Russia.</title>
        <authorList>
            <person name="Grouzdev D.S."/>
            <person name="Dziuba M.V."/>
            <person name="Sukhacheva M.S."/>
            <person name="Mardanov A.V."/>
            <person name="Beletskiy A.V."/>
            <person name="Kuznetsov B.B."/>
            <person name="Skryabin K.G."/>
        </authorList>
    </citation>
    <scope>NUCLEOTIDE SEQUENCE [LARGE SCALE GENOMIC DNA]</scope>
    <source>
        <strain evidence="2 3">SO-1</strain>
    </source>
</reference>
<feature type="compositionally biased region" description="Pro residues" evidence="1">
    <location>
        <begin position="192"/>
        <end position="202"/>
    </location>
</feature>
<dbReference type="OrthoDB" id="8219156at2"/>
<comment type="caution">
    <text evidence="2">The sequence shown here is derived from an EMBL/GenBank/DDBJ whole genome shotgun (WGS) entry which is preliminary data.</text>
</comment>
<feature type="region of interest" description="Disordered" evidence="1">
    <location>
        <begin position="176"/>
        <end position="210"/>
    </location>
</feature>
<name>M2YAC3_9PROT</name>
<proteinExistence type="predicted"/>
<protein>
    <submittedName>
        <fullName evidence="2">Uncharacterized protein</fullName>
    </submittedName>
</protein>
<sequence>MPLNIGSSGEAANYLKFNAKSGRLAINDAEGDQIEIANLTAIFDLERIVTGWLRFREGQAPERLLDHPNGGSAPRPEGEGFKRGFVLQVYSRNALGGVREMSGNSLHLCNAVNALYADWEAGRDEHRGQVPVVVLDSVQPMKDRYGTNYRPVFRITKWVERPADLVEVVAVESNVQAPGARTSAPSGGQKPVAPPSQSPPQADPMMSSEF</sequence>